<dbReference type="EMBL" id="PQFF01000316">
    <property type="protein sequence ID" value="RHZ61691.1"/>
    <property type="molecule type" value="Genomic_DNA"/>
</dbReference>
<name>A0A397HEX2_9GLOM</name>
<dbReference type="AlphaFoldDB" id="A0A397HEX2"/>
<protein>
    <submittedName>
        <fullName evidence="1">Uncharacterized protein</fullName>
    </submittedName>
</protein>
<evidence type="ECO:0000313" key="2">
    <source>
        <dbReference type="Proteomes" id="UP000266861"/>
    </source>
</evidence>
<dbReference type="Proteomes" id="UP000266861">
    <property type="component" value="Unassembled WGS sequence"/>
</dbReference>
<organism evidence="1 2">
    <name type="scientific">Diversispora epigaea</name>
    <dbReference type="NCBI Taxonomy" id="1348612"/>
    <lineage>
        <taxon>Eukaryota</taxon>
        <taxon>Fungi</taxon>
        <taxon>Fungi incertae sedis</taxon>
        <taxon>Mucoromycota</taxon>
        <taxon>Glomeromycotina</taxon>
        <taxon>Glomeromycetes</taxon>
        <taxon>Diversisporales</taxon>
        <taxon>Diversisporaceae</taxon>
        <taxon>Diversispora</taxon>
    </lineage>
</organism>
<comment type="caution">
    <text evidence="1">The sequence shown here is derived from an EMBL/GenBank/DDBJ whole genome shotgun (WGS) entry which is preliminary data.</text>
</comment>
<accession>A0A397HEX2</accession>
<evidence type="ECO:0000313" key="1">
    <source>
        <dbReference type="EMBL" id="RHZ61691.1"/>
    </source>
</evidence>
<proteinExistence type="predicted"/>
<sequence length="68" mass="8036">MTTIFSEIQIVYQIWWLPEATYLLILVSKLGRVDYIWLMEMNFDLMESTVNMPAIKFTLLLISSHPLL</sequence>
<reference evidence="1 2" key="1">
    <citation type="submission" date="2018-08" db="EMBL/GenBank/DDBJ databases">
        <title>Genome and evolution of the arbuscular mycorrhizal fungus Diversispora epigaea (formerly Glomus versiforme) and its bacterial endosymbionts.</title>
        <authorList>
            <person name="Sun X."/>
            <person name="Fei Z."/>
            <person name="Harrison M."/>
        </authorList>
    </citation>
    <scope>NUCLEOTIDE SEQUENCE [LARGE SCALE GENOMIC DNA]</scope>
    <source>
        <strain evidence="1 2">IT104</strain>
    </source>
</reference>
<keyword evidence="2" id="KW-1185">Reference proteome</keyword>
<gene>
    <name evidence="1" type="ORF">Glove_346g106</name>
</gene>